<organism evidence="2 3">
    <name type="scientific">SAR86 cluster bacterium BACL1 MAG-120820-bin45</name>
    <dbReference type="NCBI Taxonomy" id="1655612"/>
    <lineage>
        <taxon>Bacteria</taxon>
        <taxon>Pseudomonadati</taxon>
        <taxon>Pseudomonadota</taxon>
        <taxon>Gammaproteobacteria</taxon>
        <taxon>SAR86 cluster</taxon>
    </lineage>
</organism>
<name>A0A0R2U7S6_9GAMM</name>
<keyword evidence="1" id="KW-0812">Transmembrane</keyword>
<accession>A0A0R2U7S6</accession>
<evidence type="ECO:0000256" key="1">
    <source>
        <dbReference type="SAM" id="Phobius"/>
    </source>
</evidence>
<dbReference type="Proteomes" id="UP000051027">
    <property type="component" value="Unassembled WGS sequence"/>
</dbReference>
<evidence type="ECO:0000313" key="2">
    <source>
        <dbReference type="EMBL" id="KRO95633.1"/>
    </source>
</evidence>
<keyword evidence="1" id="KW-0472">Membrane</keyword>
<feature type="transmembrane region" description="Helical" evidence="1">
    <location>
        <begin position="35"/>
        <end position="53"/>
    </location>
</feature>
<dbReference type="AlphaFoldDB" id="A0A0R2U7S6"/>
<feature type="transmembrane region" description="Helical" evidence="1">
    <location>
        <begin position="12"/>
        <end position="29"/>
    </location>
</feature>
<protein>
    <submittedName>
        <fullName evidence="2">Uncharacterized protein</fullName>
    </submittedName>
</protein>
<reference evidence="2 3" key="1">
    <citation type="submission" date="2015-10" db="EMBL/GenBank/DDBJ databases">
        <title>Metagenome-Assembled Genomes uncover a global brackish microbiome.</title>
        <authorList>
            <person name="Hugerth L.W."/>
            <person name="Larsson J."/>
            <person name="Alneberg J."/>
            <person name="Lindh M.V."/>
            <person name="Legrand C."/>
            <person name="Pinhassi J."/>
            <person name="Andersson A.F."/>
        </authorList>
    </citation>
    <scope>NUCLEOTIDE SEQUENCE [LARGE SCALE GENOMIC DNA]</scope>
    <source>
        <strain evidence="2">BACL1 MAG-120820-bin45</strain>
    </source>
</reference>
<keyword evidence="1" id="KW-1133">Transmembrane helix</keyword>
<gene>
    <name evidence="2" type="ORF">ABS10_07920</name>
</gene>
<sequence length="59" mass="6822">MIKFLKKYEFWVLIILAIAMYLFESLFGIDGLHDVGTVFFLIAIISLSMKNFMNKNSGE</sequence>
<comment type="caution">
    <text evidence="2">The sequence shown here is derived from an EMBL/GenBank/DDBJ whole genome shotgun (WGS) entry which is preliminary data.</text>
</comment>
<dbReference type="EMBL" id="LICS01000022">
    <property type="protein sequence ID" value="KRO95633.1"/>
    <property type="molecule type" value="Genomic_DNA"/>
</dbReference>
<proteinExistence type="predicted"/>
<evidence type="ECO:0000313" key="3">
    <source>
        <dbReference type="Proteomes" id="UP000051027"/>
    </source>
</evidence>